<comment type="similarity">
    <text evidence="1 3">Belongs to the type-B carboxylesterase/lipase family.</text>
</comment>
<name>A0A8S4PJ97_OWEFU</name>
<dbReference type="GO" id="GO:0016787">
    <property type="term" value="F:hydrolase activity"/>
    <property type="evidence" value="ECO:0007669"/>
    <property type="project" value="UniProtKB-KW"/>
</dbReference>
<sequence>MVITGFLTLQSDTARGNYGLFDQLEALKFVNRNIKNFGGDPSRVTIGGESAGAVSSAVHLISPMSYPKGLFSQIILQSGSDVVPWGITEAAIVVPRNYALQLADLLDCPDVTSDDAILECLRDPDDDYIMSLAGLIGVESKPGMLTLSWAPSDDGPGGIIPEHPRIVRKRGEVPTIPALIGITSHEAAWFADFIEGVSEGVNRTVFKDLVTQMIEGFLNIDENDKPALIDAVVFKYTDWTDEENPLLYRDAITQAFTDVSFGNGMDQWARYNTLKSDTYQYVFAYRSEMNILPDWYGVPHALDVPYTFGYPHVVTNQAFAKETGIAAIFNWTDADRAASDEMTKLWANFVKTGNPTPDTNTWKPFKMNDYKYLNIAKPANKLEKDFRIREYAFWREYVPKLVKVENDIPSQTTPKKMPRTTSNPLRTGSSITESPKMSSSSPMRSTQTLQTLKPTTDGTATGNEDKQTNEKLKMTDRWRIATIVVSCVAGLLLLVTLGLIFMKCSTKNKSEENKSLDFELSRNDSANYYDNVASKY</sequence>
<dbReference type="SUPFAM" id="SSF53474">
    <property type="entry name" value="alpha/beta-Hydrolases"/>
    <property type="match status" value="1"/>
</dbReference>
<keyword evidence="2 3" id="KW-0378">Hydrolase</keyword>
<feature type="compositionally biased region" description="Polar residues" evidence="4">
    <location>
        <begin position="447"/>
        <end position="462"/>
    </location>
</feature>
<evidence type="ECO:0000256" key="5">
    <source>
        <dbReference type="SAM" id="Phobius"/>
    </source>
</evidence>
<comment type="caution">
    <text evidence="7">The sequence shown here is derived from an EMBL/GenBank/DDBJ whole genome shotgun (WGS) entry which is preliminary data.</text>
</comment>
<dbReference type="PANTHER" id="PTHR43903">
    <property type="entry name" value="NEUROLIGIN"/>
    <property type="match status" value="1"/>
</dbReference>
<keyword evidence="5" id="KW-0812">Transmembrane</keyword>
<keyword evidence="5" id="KW-1133">Transmembrane helix</keyword>
<dbReference type="InterPro" id="IPR002018">
    <property type="entry name" value="CarbesteraseB"/>
</dbReference>
<reference evidence="7" key="1">
    <citation type="submission" date="2022-03" db="EMBL/GenBank/DDBJ databases">
        <authorList>
            <person name="Martin C."/>
        </authorList>
    </citation>
    <scope>NUCLEOTIDE SEQUENCE</scope>
</reference>
<organism evidence="7 8">
    <name type="scientific">Owenia fusiformis</name>
    <name type="common">Polychaete worm</name>
    <dbReference type="NCBI Taxonomy" id="6347"/>
    <lineage>
        <taxon>Eukaryota</taxon>
        <taxon>Metazoa</taxon>
        <taxon>Spiralia</taxon>
        <taxon>Lophotrochozoa</taxon>
        <taxon>Annelida</taxon>
        <taxon>Polychaeta</taxon>
        <taxon>Sedentaria</taxon>
        <taxon>Canalipalpata</taxon>
        <taxon>Sabellida</taxon>
        <taxon>Oweniida</taxon>
        <taxon>Oweniidae</taxon>
        <taxon>Owenia</taxon>
    </lineage>
</organism>
<dbReference type="InterPro" id="IPR051093">
    <property type="entry name" value="Neuroligin/BSAL"/>
</dbReference>
<dbReference type="OrthoDB" id="19653at2759"/>
<dbReference type="Gene3D" id="3.40.50.1820">
    <property type="entry name" value="alpha/beta hydrolase"/>
    <property type="match status" value="1"/>
</dbReference>
<feature type="transmembrane region" description="Helical" evidence="5">
    <location>
        <begin position="478"/>
        <end position="501"/>
    </location>
</feature>
<dbReference type="EC" id="3.1.1.-" evidence="3"/>
<evidence type="ECO:0000256" key="2">
    <source>
        <dbReference type="ARBA" id="ARBA00022801"/>
    </source>
</evidence>
<dbReference type="AlphaFoldDB" id="A0A8S4PJ97"/>
<dbReference type="EMBL" id="CAIIXF020000009">
    <property type="protein sequence ID" value="CAH1793473.1"/>
    <property type="molecule type" value="Genomic_DNA"/>
</dbReference>
<dbReference type="InterPro" id="IPR019826">
    <property type="entry name" value="Carboxylesterase_B_AS"/>
</dbReference>
<keyword evidence="8" id="KW-1185">Reference proteome</keyword>
<protein>
    <recommendedName>
        <fullName evidence="3">Carboxylic ester hydrolase</fullName>
        <ecNumber evidence="3">3.1.1.-</ecNumber>
    </recommendedName>
</protein>
<gene>
    <name evidence="7" type="ORF">OFUS_LOCUS18318</name>
</gene>
<dbReference type="Proteomes" id="UP000749559">
    <property type="component" value="Unassembled WGS sequence"/>
</dbReference>
<dbReference type="InterPro" id="IPR029058">
    <property type="entry name" value="AB_hydrolase_fold"/>
</dbReference>
<accession>A0A8S4PJ97</accession>
<evidence type="ECO:0000256" key="1">
    <source>
        <dbReference type="ARBA" id="ARBA00005964"/>
    </source>
</evidence>
<evidence type="ECO:0000256" key="3">
    <source>
        <dbReference type="RuleBase" id="RU361235"/>
    </source>
</evidence>
<dbReference type="Pfam" id="PF00135">
    <property type="entry name" value="COesterase"/>
    <property type="match status" value="1"/>
</dbReference>
<evidence type="ECO:0000313" key="8">
    <source>
        <dbReference type="Proteomes" id="UP000749559"/>
    </source>
</evidence>
<evidence type="ECO:0000256" key="4">
    <source>
        <dbReference type="SAM" id="MobiDB-lite"/>
    </source>
</evidence>
<dbReference type="PROSITE" id="PS00122">
    <property type="entry name" value="CARBOXYLESTERASE_B_1"/>
    <property type="match status" value="1"/>
</dbReference>
<keyword evidence="5" id="KW-0472">Membrane</keyword>
<feature type="domain" description="Carboxylesterase type B" evidence="6">
    <location>
        <begin position="4"/>
        <end position="394"/>
    </location>
</feature>
<evidence type="ECO:0000313" key="7">
    <source>
        <dbReference type="EMBL" id="CAH1793473.1"/>
    </source>
</evidence>
<feature type="compositionally biased region" description="Low complexity" evidence="4">
    <location>
        <begin position="429"/>
        <end position="446"/>
    </location>
</feature>
<feature type="region of interest" description="Disordered" evidence="4">
    <location>
        <begin position="409"/>
        <end position="470"/>
    </location>
</feature>
<feature type="compositionally biased region" description="Polar residues" evidence="4">
    <location>
        <begin position="409"/>
        <end position="428"/>
    </location>
</feature>
<proteinExistence type="inferred from homology"/>
<evidence type="ECO:0000259" key="6">
    <source>
        <dbReference type="Pfam" id="PF00135"/>
    </source>
</evidence>